<dbReference type="EMBL" id="JH711580">
    <property type="protein sequence ID" value="EIW80057.1"/>
    <property type="molecule type" value="Genomic_DNA"/>
</dbReference>
<accession>A0A5M3MM05</accession>
<name>A0A5M3MM05_CONPW</name>
<dbReference type="Proteomes" id="UP000053558">
    <property type="component" value="Unassembled WGS sequence"/>
</dbReference>
<dbReference type="GeneID" id="19209219"/>
<comment type="caution">
    <text evidence="2">The sequence shown here is derived from an EMBL/GenBank/DDBJ whole genome shotgun (WGS) entry which is preliminary data.</text>
</comment>
<evidence type="ECO:0000256" key="1">
    <source>
        <dbReference type="SAM" id="Phobius"/>
    </source>
</evidence>
<proteinExistence type="predicted"/>
<evidence type="ECO:0000313" key="2">
    <source>
        <dbReference type="EMBL" id="EIW80057.1"/>
    </source>
</evidence>
<sequence length="173" mass="19388">MTCGAHITDAETPENFKVFEHTYEKVWWILVDPAIGHVPSPWSPYHRKVGIHKDPQRQLKQAQTTAQAISSICSRAFHYGGIVPGTFRRLAARLLARYTFRVIIDGISSAVKQSNTVTNSSIFLVAQFWYLILSQLTLSALMGAWTPLTAVSASVRKRWRLGPVVRDGISHSQ</sequence>
<evidence type="ECO:0000313" key="3">
    <source>
        <dbReference type="Proteomes" id="UP000053558"/>
    </source>
</evidence>
<feature type="transmembrane region" description="Helical" evidence="1">
    <location>
        <begin position="128"/>
        <end position="151"/>
    </location>
</feature>
<keyword evidence="1" id="KW-0472">Membrane</keyword>
<reference evidence="3" key="1">
    <citation type="journal article" date="2012" name="Science">
        <title>The Paleozoic origin of enzymatic lignin decomposition reconstructed from 31 fungal genomes.</title>
        <authorList>
            <person name="Floudas D."/>
            <person name="Binder M."/>
            <person name="Riley R."/>
            <person name="Barry K."/>
            <person name="Blanchette R.A."/>
            <person name="Henrissat B."/>
            <person name="Martinez A.T."/>
            <person name="Otillar R."/>
            <person name="Spatafora J.W."/>
            <person name="Yadav J.S."/>
            <person name="Aerts A."/>
            <person name="Benoit I."/>
            <person name="Boyd A."/>
            <person name="Carlson A."/>
            <person name="Copeland A."/>
            <person name="Coutinho P.M."/>
            <person name="de Vries R.P."/>
            <person name="Ferreira P."/>
            <person name="Findley K."/>
            <person name="Foster B."/>
            <person name="Gaskell J."/>
            <person name="Glotzer D."/>
            <person name="Gorecki P."/>
            <person name="Heitman J."/>
            <person name="Hesse C."/>
            <person name="Hori C."/>
            <person name="Igarashi K."/>
            <person name="Jurgens J.A."/>
            <person name="Kallen N."/>
            <person name="Kersten P."/>
            <person name="Kohler A."/>
            <person name="Kuees U."/>
            <person name="Kumar T.K.A."/>
            <person name="Kuo A."/>
            <person name="LaButti K."/>
            <person name="Larrondo L.F."/>
            <person name="Lindquist E."/>
            <person name="Ling A."/>
            <person name="Lombard V."/>
            <person name="Lucas S."/>
            <person name="Lundell T."/>
            <person name="Martin R."/>
            <person name="McLaughlin D.J."/>
            <person name="Morgenstern I."/>
            <person name="Morin E."/>
            <person name="Murat C."/>
            <person name="Nagy L.G."/>
            <person name="Nolan M."/>
            <person name="Ohm R.A."/>
            <person name="Patyshakuliyeva A."/>
            <person name="Rokas A."/>
            <person name="Ruiz-Duenas F.J."/>
            <person name="Sabat G."/>
            <person name="Salamov A."/>
            <person name="Samejima M."/>
            <person name="Schmutz J."/>
            <person name="Slot J.C."/>
            <person name="St John F."/>
            <person name="Stenlid J."/>
            <person name="Sun H."/>
            <person name="Sun S."/>
            <person name="Syed K."/>
            <person name="Tsang A."/>
            <person name="Wiebenga A."/>
            <person name="Young D."/>
            <person name="Pisabarro A."/>
            <person name="Eastwood D.C."/>
            <person name="Martin F."/>
            <person name="Cullen D."/>
            <person name="Grigoriev I.V."/>
            <person name="Hibbett D.S."/>
        </authorList>
    </citation>
    <scope>NUCLEOTIDE SEQUENCE [LARGE SCALE GENOMIC DNA]</scope>
    <source>
        <strain evidence="3">RWD-64-598 SS2</strain>
    </source>
</reference>
<organism evidence="2 3">
    <name type="scientific">Coniophora puteana (strain RWD-64-598)</name>
    <name type="common">Brown rot fungus</name>
    <dbReference type="NCBI Taxonomy" id="741705"/>
    <lineage>
        <taxon>Eukaryota</taxon>
        <taxon>Fungi</taxon>
        <taxon>Dikarya</taxon>
        <taxon>Basidiomycota</taxon>
        <taxon>Agaricomycotina</taxon>
        <taxon>Agaricomycetes</taxon>
        <taxon>Agaricomycetidae</taxon>
        <taxon>Boletales</taxon>
        <taxon>Coniophorineae</taxon>
        <taxon>Coniophoraceae</taxon>
        <taxon>Coniophora</taxon>
    </lineage>
</organism>
<dbReference type="AlphaFoldDB" id="A0A5M3MM05"/>
<dbReference type="RefSeq" id="XP_007769850.1">
    <property type="nucleotide sequence ID" value="XM_007771660.1"/>
</dbReference>
<gene>
    <name evidence="2" type="ORF">CONPUDRAFT_74331</name>
</gene>
<keyword evidence="1" id="KW-1133">Transmembrane helix</keyword>
<keyword evidence="3" id="KW-1185">Reference proteome</keyword>
<protein>
    <submittedName>
        <fullName evidence="2">Uncharacterized protein</fullName>
    </submittedName>
</protein>
<keyword evidence="1" id="KW-0812">Transmembrane</keyword>
<dbReference type="KEGG" id="cput:CONPUDRAFT_74331"/>